<dbReference type="EMBL" id="CP073767">
    <property type="protein sequence ID" value="UWZ52383.1"/>
    <property type="molecule type" value="Genomic_DNA"/>
</dbReference>
<gene>
    <name evidence="1" type="ORF">Daura_37865</name>
</gene>
<dbReference type="CDD" id="cd08861">
    <property type="entry name" value="OtcD1_ARO-CYC_like"/>
    <property type="match status" value="1"/>
</dbReference>
<name>A0A9Q9IDC4_9ACTN</name>
<evidence type="ECO:0000313" key="2">
    <source>
        <dbReference type="Proteomes" id="UP001058003"/>
    </source>
</evidence>
<dbReference type="Proteomes" id="UP001058003">
    <property type="component" value="Chromosome"/>
</dbReference>
<dbReference type="RefSeq" id="WP_033357103.1">
    <property type="nucleotide sequence ID" value="NZ_CP073767.1"/>
</dbReference>
<dbReference type="InterPro" id="IPR019587">
    <property type="entry name" value="Polyketide_cyclase/dehydratase"/>
</dbReference>
<dbReference type="KEGG" id="daur:Daura_37865"/>
<evidence type="ECO:0000313" key="1">
    <source>
        <dbReference type="EMBL" id="UWZ52383.1"/>
    </source>
</evidence>
<dbReference type="InterPro" id="IPR023393">
    <property type="entry name" value="START-like_dom_sf"/>
</dbReference>
<accession>A0A9Q9IDC4</accession>
<dbReference type="Pfam" id="PF10604">
    <property type="entry name" value="Polyketide_cyc2"/>
    <property type="match status" value="1"/>
</dbReference>
<dbReference type="OrthoDB" id="3419705at2"/>
<sequence length="316" mass="35468">MLTVDTQVVEDRCAVGAPATDVAQVLNDVAGWPQLHRPAVHAEVRERGEDGDLVQHWWVTSRTTVRSWLERRTVSDGGRRVDVVHEPAAAPFADVRQQWTVQDDGAGGSVIQVRHQFTLARPDQAEAARQVELARGELAEFLASVRYAAEHREELADLVVAFEDPLYVAGPVEKAYTYLYEADKWPERIPHVVGLKLEQPSPDVQFFDMDTKSADGSEHTTRSVRICLENHKIVYKQTQPPKTMTAHTGHWLVTPAREGFILSARHTATIRPEGMHLLGEGTTVEKARRYLRRVLSANSMGNLRLAKAYAEEELGW</sequence>
<keyword evidence="2" id="KW-1185">Reference proteome</keyword>
<dbReference type="Gene3D" id="3.30.530.20">
    <property type="match status" value="2"/>
</dbReference>
<reference evidence="1" key="1">
    <citation type="submission" date="2021-04" db="EMBL/GenBank/DDBJ databases">
        <title>Dactylosporangium aurantiacum NRRL B-8018 full assembly.</title>
        <authorList>
            <person name="Hartkoorn R.C."/>
            <person name="Beaudoing E."/>
            <person name="Hot D."/>
        </authorList>
    </citation>
    <scope>NUCLEOTIDE SEQUENCE</scope>
    <source>
        <strain evidence="1">NRRL B-8018</strain>
    </source>
</reference>
<dbReference type="AlphaFoldDB" id="A0A9Q9IDC4"/>
<protein>
    <submittedName>
        <fullName evidence="1">SRPBCC family protein</fullName>
    </submittedName>
</protein>
<dbReference type="SUPFAM" id="SSF55961">
    <property type="entry name" value="Bet v1-like"/>
    <property type="match status" value="2"/>
</dbReference>
<organism evidence="1 2">
    <name type="scientific">Dactylosporangium aurantiacum</name>
    <dbReference type="NCBI Taxonomy" id="35754"/>
    <lineage>
        <taxon>Bacteria</taxon>
        <taxon>Bacillati</taxon>
        <taxon>Actinomycetota</taxon>
        <taxon>Actinomycetes</taxon>
        <taxon>Micromonosporales</taxon>
        <taxon>Micromonosporaceae</taxon>
        <taxon>Dactylosporangium</taxon>
    </lineage>
</organism>
<proteinExistence type="predicted"/>